<organism evidence="3 6">
    <name type="scientific">Fervidobacterium pennivorans</name>
    <dbReference type="NCBI Taxonomy" id="93466"/>
    <lineage>
        <taxon>Bacteria</taxon>
        <taxon>Thermotogati</taxon>
        <taxon>Thermotogota</taxon>
        <taxon>Thermotogae</taxon>
        <taxon>Thermotogales</taxon>
        <taxon>Fervidobacteriaceae</taxon>
        <taxon>Fervidobacterium</taxon>
    </lineage>
</organism>
<dbReference type="Proteomes" id="UP000077096">
    <property type="component" value="Chromosome"/>
</dbReference>
<evidence type="ECO:0008006" key="7">
    <source>
        <dbReference type="Google" id="ProtNLM"/>
    </source>
</evidence>
<keyword evidence="2" id="KW-0812">Transmembrane</keyword>
<accession>A0A172T4I9</accession>
<evidence type="ECO:0000313" key="6">
    <source>
        <dbReference type="Proteomes" id="UP000077096"/>
    </source>
</evidence>
<dbReference type="OrthoDB" id="42621at2"/>
<keyword evidence="2" id="KW-1133">Transmembrane helix</keyword>
<keyword evidence="2" id="KW-0472">Membrane</keyword>
<evidence type="ECO:0000256" key="1">
    <source>
        <dbReference type="SAM" id="Coils"/>
    </source>
</evidence>
<dbReference type="EMBL" id="DSZT01000053">
    <property type="protein sequence ID" value="HGU41620.1"/>
    <property type="molecule type" value="Genomic_DNA"/>
</dbReference>
<evidence type="ECO:0000313" key="5">
    <source>
        <dbReference type="EMBL" id="HGU41620.1"/>
    </source>
</evidence>
<reference evidence="3 6" key="1">
    <citation type="submission" date="2014-08" db="EMBL/GenBank/DDBJ databases">
        <title>Fervidobacterium pennivorans DYC genome.</title>
        <authorList>
            <person name="Wushke S."/>
        </authorList>
    </citation>
    <scope>NUCLEOTIDE SEQUENCE [LARGE SCALE GENOMIC DNA]</scope>
    <source>
        <strain evidence="3 6">DYC</strain>
    </source>
</reference>
<sequence>MKSKKALFIILGIIFGVLLVGLLFFYGYSSFLVSQIYGQQASTFQAWRNYFGYLFSKVPFLKNFIQYEPISVFTAKEYFEKAYEEYASQLDAKLKELEEKDRLLAQKEAQIDKLLEALRTVENNWKEQRLKEELNKVEDTTTLKRLQDIVDTFLNSEPAQLRRLMNADNMSVETLALVFSKLPADTRAELVQELTSVNPVKAAQVIEKMGGVDQIISDIENKIQDLEQKINELVSYEAQIITVDGFRKGLSAYLSDMPYEEIWSMVEKISKKPDLVLYILSNVDDQTRIRLLKDIKDKNEELFIEVLNLGARF</sequence>
<evidence type="ECO:0000313" key="3">
    <source>
        <dbReference type="EMBL" id="ANE41852.1"/>
    </source>
</evidence>
<protein>
    <recommendedName>
        <fullName evidence="7">Magnesium transporter MgtE intracellular domain-containing protein</fullName>
    </recommendedName>
</protein>
<gene>
    <name evidence="5" type="ORF">ENT72_01660</name>
    <name evidence="4" type="ORF">ENU12_04825</name>
    <name evidence="3" type="ORF">JM64_07735</name>
</gene>
<dbReference type="Gene3D" id="1.10.220.30">
    <property type="match status" value="1"/>
</dbReference>
<dbReference type="PATRIC" id="fig|93466.3.peg.1632"/>
<evidence type="ECO:0000256" key="2">
    <source>
        <dbReference type="SAM" id="Phobius"/>
    </source>
</evidence>
<dbReference type="KEGG" id="fng:JM64_07735"/>
<dbReference type="EMBL" id="CP011393">
    <property type="protein sequence ID" value="ANE41852.1"/>
    <property type="molecule type" value="Genomic_DNA"/>
</dbReference>
<proteinExistence type="predicted"/>
<reference evidence="4" key="2">
    <citation type="journal article" date="2020" name="mSystems">
        <title>Genome- and Community-Level Interaction Insights into Carbon Utilization and Element Cycling Functions of Hydrothermarchaeota in Hydrothermal Sediment.</title>
        <authorList>
            <person name="Zhou Z."/>
            <person name="Liu Y."/>
            <person name="Xu W."/>
            <person name="Pan J."/>
            <person name="Luo Z.H."/>
            <person name="Li M."/>
        </authorList>
    </citation>
    <scope>NUCLEOTIDE SEQUENCE [LARGE SCALE GENOMIC DNA]</scope>
    <source>
        <strain evidence="5">SpSt-604</strain>
        <strain evidence="4">SpSt-640</strain>
    </source>
</reference>
<feature type="coiled-coil region" evidence="1">
    <location>
        <begin position="80"/>
        <end position="124"/>
    </location>
</feature>
<feature type="transmembrane region" description="Helical" evidence="2">
    <location>
        <begin position="7"/>
        <end position="28"/>
    </location>
</feature>
<feature type="coiled-coil region" evidence="1">
    <location>
        <begin position="209"/>
        <end position="239"/>
    </location>
</feature>
<dbReference type="AlphaFoldDB" id="A0A172T4I9"/>
<evidence type="ECO:0000313" key="4">
    <source>
        <dbReference type="EMBL" id="HGQ77228.1"/>
    </source>
</evidence>
<keyword evidence="1" id="KW-0175">Coiled coil</keyword>
<name>A0A172T4I9_FERPE</name>
<dbReference type="EMBL" id="DTBH01000110">
    <property type="protein sequence ID" value="HGQ77228.1"/>
    <property type="molecule type" value="Genomic_DNA"/>
</dbReference>